<name>A0A1J1HRA3_9DIPT</name>
<dbReference type="EMBL" id="CVRI01000010">
    <property type="protein sequence ID" value="CRK88737.1"/>
    <property type="molecule type" value="Genomic_DNA"/>
</dbReference>
<gene>
    <name evidence="1" type="ORF">CLUMA_CG002871</name>
</gene>
<dbReference type="AlphaFoldDB" id="A0A1J1HRA3"/>
<proteinExistence type="predicted"/>
<protein>
    <submittedName>
        <fullName evidence="1">CLUMA_CG002871, isoform A</fullName>
    </submittedName>
</protein>
<sequence>MNFNWLVNHVERSIHFCDTVELRWLKTSQHFRKKPTRPLSGKIKKGKIIQFQSESKDFYSRLEPIK</sequence>
<evidence type="ECO:0000313" key="1">
    <source>
        <dbReference type="EMBL" id="CRK88737.1"/>
    </source>
</evidence>
<reference evidence="1 2" key="1">
    <citation type="submission" date="2015-04" db="EMBL/GenBank/DDBJ databases">
        <authorList>
            <person name="Syromyatnikov M.Y."/>
            <person name="Popov V.N."/>
        </authorList>
    </citation>
    <scope>NUCLEOTIDE SEQUENCE [LARGE SCALE GENOMIC DNA]</scope>
</reference>
<keyword evidence="2" id="KW-1185">Reference proteome</keyword>
<accession>A0A1J1HRA3</accession>
<organism evidence="1 2">
    <name type="scientific">Clunio marinus</name>
    <dbReference type="NCBI Taxonomy" id="568069"/>
    <lineage>
        <taxon>Eukaryota</taxon>
        <taxon>Metazoa</taxon>
        <taxon>Ecdysozoa</taxon>
        <taxon>Arthropoda</taxon>
        <taxon>Hexapoda</taxon>
        <taxon>Insecta</taxon>
        <taxon>Pterygota</taxon>
        <taxon>Neoptera</taxon>
        <taxon>Endopterygota</taxon>
        <taxon>Diptera</taxon>
        <taxon>Nematocera</taxon>
        <taxon>Chironomoidea</taxon>
        <taxon>Chironomidae</taxon>
        <taxon>Clunio</taxon>
    </lineage>
</organism>
<evidence type="ECO:0000313" key="2">
    <source>
        <dbReference type="Proteomes" id="UP000183832"/>
    </source>
</evidence>
<dbReference type="Proteomes" id="UP000183832">
    <property type="component" value="Unassembled WGS sequence"/>
</dbReference>